<dbReference type="RefSeq" id="WP_073335863.1">
    <property type="nucleotide sequence ID" value="NZ_FQXM01000002.1"/>
</dbReference>
<dbReference type="EMBL" id="FQXM01000002">
    <property type="protein sequence ID" value="SHH13279.1"/>
    <property type="molecule type" value="Genomic_DNA"/>
</dbReference>
<feature type="transmembrane region" description="Helical" evidence="1">
    <location>
        <begin position="293"/>
        <end position="314"/>
    </location>
</feature>
<proteinExistence type="predicted"/>
<protein>
    <recommendedName>
        <fullName evidence="4">DUF4153 domain-containing protein</fullName>
    </recommendedName>
</protein>
<feature type="transmembrane region" description="Helical" evidence="1">
    <location>
        <begin position="86"/>
        <end position="106"/>
    </location>
</feature>
<keyword evidence="1" id="KW-0472">Membrane</keyword>
<feature type="transmembrane region" description="Helical" evidence="1">
    <location>
        <begin position="21"/>
        <end position="41"/>
    </location>
</feature>
<dbReference type="Pfam" id="PF13687">
    <property type="entry name" value="DUF4153"/>
    <property type="match status" value="1"/>
</dbReference>
<feature type="transmembrane region" description="Helical" evidence="1">
    <location>
        <begin position="351"/>
        <end position="372"/>
    </location>
</feature>
<evidence type="ECO:0000313" key="3">
    <source>
        <dbReference type="Proteomes" id="UP000184447"/>
    </source>
</evidence>
<reference evidence="2 3" key="1">
    <citation type="submission" date="2016-11" db="EMBL/GenBank/DDBJ databases">
        <authorList>
            <person name="Jaros S."/>
            <person name="Januszkiewicz K."/>
            <person name="Wedrychowicz H."/>
        </authorList>
    </citation>
    <scope>NUCLEOTIDE SEQUENCE [LARGE SCALE GENOMIC DNA]</scope>
    <source>
        <strain evidence="2 3">DSM 8605</strain>
    </source>
</reference>
<dbReference type="STRING" id="1121316.SAMN02745207_00088"/>
<dbReference type="AlphaFoldDB" id="A0A1M5QHL1"/>
<evidence type="ECO:0000256" key="1">
    <source>
        <dbReference type="SAM" id="Phobius"/>
    </source>
</evidence>
<feature type="transmembrane region" description="Helical" evidence="1">
    <location>
        <begin position="261"/>
        <end position="281"/>
    </location>
</feature>
<feature type="transmembrane region" description="Helical" evidence="1">
    <location>
        <begin position="326"/>
        <end position="344"/>
    </location>
</feature>
<dbReference type="InterPro" id="IPR025291">
    <property type="entry name" value="DUF4153"/>
</dbReference>
<name>A0A1M5QHL1_9CLOT</name>
<keyword evidence="1" id="KW-1133">Transmembrane helix</keyword>
<feature type="transmembrane region" description="Helical" evidence="1">
    <location>
        <begin position="61"/>
        <end position="79"/>
    </location>
</feature>
<dbReference type="OrthoDB" id="9809196at2"/>
<feature type="transmembrane region" description="Helical" evidence="1">
    <location>
        <begin position="118"/>
        <end position="139"/>
    </location>
</feature>
<sequence length="589" mass="68695">MKKNRLNMKQWIMKSAKAVYSTFYRFPSTIIIFLILAAIFIFRIETPYDKIQDISEKLDRVTAVLFLSVPFTLGISNIIERFYNRLFKWIFPLIWISEILFVYLYYSFLLKDIEMQPMVRLLLLSVAFGLVFLLMPYYYSKNNFEIYITKVISRLLISIFYTIVLGLGLMAILFAVKSLLYEGMSENLYIYSWIIAWNIFAPIYFLYGYPKIEDKFDDQDYNMVLKILLSYIVLPLITAYTVVLYLYFAKIIITGVWPSGIVSYLVVFYAAISIVTVFLIWPLRNFSRWVRIFTEGVTKIILPLLAMMFVSISIRISEFGVTENRYFILIIGLWATFAMIFIAFNKGKNNIVLFISLALICIIAVVGPLSAFNISIKSQNNRFYKIVSKYDMLNEGKVMHQNSKVSEKDQKEITGIISYFDSSHSLDKLEYLPDDYNRSDMKKVFGFEEYYGSNDNIGNFYYYRADVYPIDTKGFSEIYKFDKYNNGLSSNNKEGLSFNIDEDNKLIVSSSSSSSEIFTLNLSQVVDELNKKYGFNREDELIPKEDLMIKDENNDIEIKVIITNVSGNKKSEEVTLIDYLEGYVLVKYK</sequence>
<gene>
    <name evidence="2" type="ORF">SAMN02745207_00088</name>
</gene>
<feature type="transmembrane region" description="Helical" evidence="1">
    <location>
        <begin position="228"/>
        <end position="249"/>
    </location>
</feature>
<feature type="transmembrane region" description="Helical" evidence="1">
    <location>
        <begin position="188"/>
        <end position="207"/>
    </location>
</feature>
<accession>A0A1M5QHL1</accession>
<keyword evidence="1" id="KW-0812">Transmembrane</keyword>
<keyword evidence="3" id="KW-1185">Reference proteome</keyword>
<feature type="transmembrane region" description="Helical" evidence="1">
    <location>
        <begin position="151"/>
        <end position="176"/>
    </location>
</feature>
<organism evidence="2 3">
    <name type="scientific">Clostridium grantii DSM 8605</name>
    <dbReference type="NCBI Taxonomy" id="1121316"/>
    <lineage>
        <taxon>Bacteria</taxon>
        <taxon>Bacillati</taxon>
        <taxon>Bacillota</taxon>
        <taxon>Clostridia</taxon>
        <taxon>Eubacteriales</taxon>
        <taxon>Clostridiaceae</taxon>
        <taxon>Clostridium</taxon>
    </lineage>
</organism>
<evidence type="ECO:0008006" key="4">
    <source>
        <dbReference type="Google" id="ProtNLM"/>
    </source>
</evidence>
<evidence type="ECO:0000313" key="2">
    <source>
        <dbReference type="EMBL" id="SHH13279.1"/>
    </source>
</evidence>
<dbReference type="Proteomes" id="UP000184447">
    <property type="component" value="Unassembled WGS sequence"/>
</dbReference>